<dbReference type="InterPro" id="IPR039261">
    <property type="entry name" value="FNR_nucleotide-bd"/>
</dbReference>
<dbReference type="InterPro" id="IPR017938">
    <property type="entry name" value="Riboflavin_synthase-like_b-brl"/>
</dbReference>
<evidence type="ECO:0000313" key="2">
    <source>
        <dbReference type="EMBL" id="WTY97714.1"/>
    </source>
</evidence>
<dbReference type="PANTHER" id="PTHR30157">
    <property type="entry name" value="FERRIC REDUCTASE, NADPH-DEPENDENT"/>
    <property type="match status" value="1"/>
</dbReference>
<dbReference type="Pfam" id="PF08021">
    <property type="entry name" value="FAD_binding_9"/>
    <property type="match status" value="1"/>
</dbReference>
<dbReference type="PROSITE" id="PS51384">
    <property type="entry name" value="FAD_FR"/>
    <property type="match status" value="1"/>
</dbReference>
<dbReference type="InterPro" id="IPR013113">
    <property type="entry name" value="SIP_FAD-bd"/>
</dbReference>
<dbReference type="InterPro" id="IPR039374">
    <property type="entry name" value="SIP_fam"/>
</dbReference>
<dbReference type="Gene3D" id="2.40.30.10">
    <property type="entry name" value="Translation factors"/>
    <property type="match status" value="1"/>
</dbReference>
<feature type="domain" description="FAD-binding FR-type" evidence="1">
    <location>
        <begin position="12"/>
        <end position="144"/>
    </location>
</feature>
<organism evidence="2">
    <name type="scientific">Streptomyces sp. NBC_01401</name>
    <dbReference type="NCBI Taxonomy" id="2903854"/>
    <lineage>
        <taxon>Bacteria</taxon>
        <taxon>Bacillati</taxon>
        <taxon>Actinomycetota</taxon>
        <taxon>Actinomycetes</taxon>
        <taxon>Kitasatosporales</taxon>
        <taxon>Streptomycetaceae</taxon>
        <taxon>Streptomyces</taxon>
    </lineage>
</organism>
<dbReference type="InterPro" id="IPR007037">
    <property type="entry name" value="SIP_rossman_dom"/>
</dbReference>
<sequence length="284" mass="30942">MTTAAAPAVAPYRFFDLTVLRTSRLGPTMQRITLGGPGGDGFVAGGRDQSLSIFLPQPGQDEAVVPVDENGEWFTAWRALPPDIRAIMRSYTVRAQRYAEDGSTEIDIDFALHGDGGPACRWAEAAAPGQRLTVLGPTGEDNNGIRFQPPRDAATVLICADETALPAASAALEWLPAGTEARVWLEVPHAGDRLEIRTEADAHITWLVRDEGAPSAVDAVRAAELPGDDAPYVWIAGESSGVKALRRHFVQERRFDRRRVTFVGYWRRGLSEEELREQAARVAA</sequence>
<dbReference type="SUPFAM" id="SSF63380">
    <property type="entry name" value="Riboflavin synthase domain-like"/>
    <property type="match status" value="1"/>
</dbReference>
<dbReference type="AlphaFoldDB" id="A0AAU3GYR1"/>
<dbReference type="EMBL" id="CP109535">
    <property type="protein sequence ID" value="WTY97714.1"/>
    <property type="molecule type" value="Genomic_DNA"/>
</dbReference>
<dbReference type="InterPro" id="IPR017927">
    <property type="entry name" value="FAD-bd_FR_type"/>
</dbReference>
<dbReference type="CDD" id="cd06193">
    <property type="entry name" value="siderophore_interacting"/>
    <property type="match status" value="1"/>
</dbReference>
<evidence type="ECO:0000259" key="1">
    <source>
        <dbReference type="PROSITE" id="PS51384"/>
    </source>
</evidence>
<dbReference type="PANTHER" id="PTHR30157:SF0">
    <property type="entry name" value="NADPH-DEPENDENT FERRIC-CHELATE REDUCTASE"/>
    <property type="match status" value="1"/>
</dbReference>
<dbReference type="Pfam" id="PF04954">
    <property type="entry name" value="SIP"/>
    <property type="match status" value="1"/>
</dbReference>
<dbReference type="Gene3D" id="3.40.50.80">
    <property type="entry name" value="Nucleotide-binding domain of ferredoxin-NADP reductase (FNR) module"/>
    <property type="match status" value="1"/>
</dbReference>
<reference evidence="2" key="1">
    <citation type="submission" date="2022-10" db="EMBL/GenBank/DDBJ databases">
        <title>The complete genomes of actinobacterial strains from the NBC collection.</title>
        <authorList>
            <person name="Joergensen T.S."/>
            <person name="Alvarez Arevalo M."/>
            <person name="Sterndorff E.B."/>
            <person name="Faurdal D."/>
            <person name="Vuksanovic O."/>
            <person name="Mourched A.-S."/>
            <person name="Charusanti P."/>
            <person name="Shaw S."/>
            <person name="Blin K."/>
            <person name="Weber T."/>
        </authorList>
    </citation>
    <scope>NUCLEOTIDE SEQUENCE</scope>
    <source>
        <strain evidence="2">NBC_01401</strain>
    </source>
</reference>
<name>A0AAU3GYR1_9ACTN</name>
<accession>A0AAU3GYR1</accession>
<gene>
    <name evidence="2" type="ORF">OG626_23900</name>
</gene>
<protein>
    <submittedName>
        <fullName evidence="2">Siderophore-interacting protein</fullName>
    </submittedName>
</protein>
<dbReference type="GO" id="GO:0016491">
    <property type="term" value="F:oxidoreductase activity"/>
    <property type="evidence" value="ECO:0007669"/>
    <property type="project" value="InterPro"/>
</dbReference>
<proteinExistence type="predicted"/>